<reference evidence="2" key="1">
    <citation type="submission" date="2016-11" db="EMBL/GenBank/DDBJ databases">
        <title>Mesorhizobium oceanicum sp. nov., isolated from deep seawater in South China Sea.</title>
        <authorList>
            <person name="Fu G.-Y."/>
        </authorList>
    </citation>
    <scope>NUCLEOTIDE SEQUENCE [LARGE SCALE GENOMIC DNA]</scope>
    <source>
        <strain evidence="2">B7</strain>
    </source>
</reference>
<sequence>MMAIELSASYSPPIAGLDSWPRRLGDEVLSPMRAKGMATNIVNNHQATTHAASDGPDAHGQAALLLVESLIHMLVARTVISVEEAIEVVETAAEVKAEVAESLGDSPDRLRHSLTLLRKISHSLSQDLP</sequence>
<dbReference type="AlphaFoldDB" id="A0A1L3STX8"/>
<gene>
    <name evidence="1" type="ORF">BSQ44_16815</name>
</gene>
<keyword evidence="2" id="KW-1185">Reference proteome</keyword>
<dbReference type="KEGG" id="meso:BSQ44_16815"/>
<evidence type="ECO:0000313" key="1">
    <source>
        <dbReference type="EMBL" id="APH72844.1"/>
    </source>
</evidence>
<accession>A0A1L3STX8</accession>
<dbReference type="RefSeq" id="WP_072606233.1">
    <property type="nucleotide sequence ID" value="NZ_CP018171.1"/>
</dbReference>
<proteinExistence type="predicted"/>
<organism evidence="1 2">
    <name type="scientific">Aquibium oceanicum</name>
    <dbReference type="NCBI Taxonomy" id="1670800"/>
    <lineage>
        <taxon>Bacteria</taxon>
        <taxon>Pseudomonadati</taxon>
        <taxon>Pseudomonadota</taxon>
        <taxon>Alphaproteobacteria</taxon>
        <taxon>Hyphomicrobiales</taxon>
        <taxon>Phyllobacteriaceae</taxon>
        <taxon>Aquibium</taxon>
    </lineage>
</organism>
<dbReference type="STRING" id="1670800.BSQ44_16815"/>
<evidence type="ECO:0000313" key="2">
    <source>
        <dbReference type="Proteomes" id="UP000182840"/>
    </source>
</evidence>
<dbReference type="Proteomes" id="UP000182840">
    <property type="component" value="Chromosome"/>
</dbReference>
<protein>
    <submittedName>
        <fullName evidence="1">Uncharacterized protein</fullName>
    </submittedName>
</protein>
<name>A0A1L3STX8_9HYPH</name>
<dbReference type="EMBL" id="CP018171">
    <property type="protein sequence ID" value="APH72844.1"/>
    <property type="molecule type" value="Genomic_DNA"/>
</dbReference>
<dbReference type="OrthoDB" id="7573097at2"/>